<reference evidence="2 3" key="1">
    <citation type="journal article" date="2024" name="Plant J.">
        <title>Genome sequences and population genomics reveal climatic adaptation and genomic divergence between two closely related sweetgum species.</title>
        <authorList>
            <person name="Xu W.Q."/>
            <person name="Ren C.Q."/>
            <person name="Zhang X.Y."/>
            <person name="Comes H.P."/>
            <person name="Liu X.H."/>
            <person name="Li Y.G."/>
            <person name="Kettle C.J."/>
            <person name="Jalonen R."/>
            <person name="Gaisberger H."/>
            <person name="Ma Y.Z."/>
            <person name="Qiu Y.X."/>
        </authorList>
    </citation>
    <scope>NUCLEOTIDE SEQUENCE [LARGE SCALE GENOMIC DNA]</scope>
    <source>
        <strain evidence="2">Hangzhou</strain>
    </source>
</reference>
<sequence length="114" mass="12693">MQGVGGCRRATSLLWNQARLAMKHNRRQGDGEQQDRLRPSFPSHASMTDNDKPVTWGFLNLSCDLGSSSSPTFPRCRSCSREKGLAIASSPIVLHRQSCFDSRTVARGMGERQR</sequence>
<dbReference type="AlphaFoldDB" id="A0AAP0RBP6"/>
<comment type="caution">
    <text evidence="2">The sequence shown here is derived from an EMBL/GenBank/DDBJ whole genome shotgun (WGS) entry which is preliminary data.</text>
</comment>
<evidence type="ECO:0000313" key="3">
    <source>
        <dbReference type="Proteomes" id="UP001415857"/>
    </source>
</evidence>
<evidence type="ECO:0000256" key="1">
    <source>
        <dbReference type="SAM" id="MobiDB-lite"/>
    </source>
</evidence>
<protein>
    <submittedName>
        <fullName evidence="2">Uncharacterized protein</fullName>
    </submittedName>
</protein>
<dbReference type="EMBL" id="JBBPBK010000011">
    <property type="protein sequence ID" value="KAK9274653.1"/>
    <property type="molecule type" value="Genomic_DNA"/>
</dbReference>
<organism evidence="2 3">
    <name type="scientific">Liquidambar formosana</name>
    <name type="common">Formosan gum</name>
    <dbReference type="NCBI Taxonomy" id="63359"/>
    <lineage>
        <taxon>Eukaryota</taxon>
        <taxon>Viridiplantae</taxon>
        <taxon>Streptophyta</taxon>
        <taxon>Embryophyta</taxon>
        <taxon>Tracheophyta</taxon>
        <taxon>Spermatophyta</taxon>
        <taxon>Magnoliopsida</taxon>
        <taxon>eudicotyledons</taxon>
        <taxon>Gunneridae</taxon>
        <taxon>Pentapetalae</taxon>
        <taxon>Saxifragales</taxon>
        <taxon>Altingiaceae</taxon>
        <taxon>Liquidambar</taxon>
    </lineage>
</organism>
<feature type="region of interest" description="Disordered" evidence="1">
    <location>
        <begin position="23"/>
        <end position="51"/>
    </location>
</feature>
<keyword evidence="3" id="KW-1185">Reference proteome</keyword>
<accession>A0AAP0RBP6</accession>
<feature type="compositionally biased region" description="Basic and acidic residues" evidence="1">
    <location>
        <begin position="27"/>
        <end position="38"/>
    </location>
</feature>
<proteinExistence type="predicted"/>
<name>A0AAP0RBP6_LIQFO</name>
<evidence type="ECO:0000313" key="2">
    <source>
        <dbReference type="EMBL" id="KAK9274653.1"/>
    </source>
</evidence>
<gene>
    <name evidence="2" type="ORF">L1049_021904</name>
</gene>
<dbReference type="Proteomes" id="UP001415857">
    <property type="component" value="Unassembled WGS sequence"/>
</dbReference>